<keyword evidence="5 10" id="KW-0547">Nucleotide-binding</keyword>
<dbReference type="Proteomes" id="UP000573729">
    <property type="component" value="Unassembled WGS sequence"/>
</dbReference>
<evidence type="ECO:0000256" key="4">
    <source>
        <dbReference type="ARBA" id="ARBA00022737"/>
    </source>
</evidence>
<dbReference type="RefSeq" id="WP_184218508.1">
    <property type="nucleotide sequence ID" value="NZ_JACHMD010000001.1"/>
</dbReference>
<dbReference type="InterPro" id="IPR017441">
    <property type="entry name" value="Protein_kinase_ATP_BS"/>
</dbReference>
<evidence type="ECO:0000256" key="11">
    <source>
        <dbReference type="SAM" id="MobiDB-lite"/>
    </source>
</evidence>
<dbReference type="EC" id="2.7.11.1" evidence="1"/>
<feature type="binding site" evidence="10">
    <location>
        <position position="39"/>
    </location>
    <ligand>
        <name>ATP</name>
        <dbReference type="ChEBI" id="CHEBI:30616"/>
    </ligand>
</feature>
<dbReference type="CDD" id="cd06577">
    <property type="entry name" value="PASTA_pknB"/>
    <property type="match status" value="2"/>
</dbReference>
<evidence type="ECO:0000256" key="10">
    <source>
        <dbReference type="PROSITE-ProRule" id="PRU10141"/>
    </source>
</evidence>
<evidence type="ECO:0000259" key="13">
    <source>
        <dbReference type="PROSITE" id="PS51178"/>
    </source>
</evidence>
<dbReference type="CDD" id="cd14014">
    <property type="entry name" value="STKc_PknB_like"/>
    <property type="match status" value="1"/>
</dbReference>
<comment type="catalytic activity">
    <reaction evidence="8">
        <text>L-threonyl-[protein] + ATP = O-phospho-L-threonyl-[protein] + ADP + H(+)</text>
        <dbReference type="Rhea" id="RHEA:46608"/>
        <dbReference type="Rhea" id="RHEA-COMP:11060"/>
        <dbReference type="Rhea" id="RHEA-COMP:11605"/>
        <dbReference type="ChEBI" id="CHEBI:15378"/>
        <dbReference type="ChEBI" id="CHEBI:30013"/>
        <dbReference type="ChEBI" id="CHEBI:30616"/>
        <dbReference type="ChEBI" id="CHEBI:61977"/>
        <dbReference type="ChEBI" id="CHEBI:456216"/>
        <dbReference type="EC" id="2.7.11.1"/>
    </reaction>
</comment>
<accession>A0A7W7FLS7</accession>
<dbReference type="PANTHER" id="PTHR43289:SF6">
    <property type="entry name" value="SERINE_THREONINE-PROTEIN KINASE NEKL-3"/>
    <property type="match status" value="1"/>
</dbReference>
<evidence type="ECO:0000256" key="6">
    <source>
        <dbReference type="ARBA" id="ARBA00022777"/>
    </source>
</evidence>
<evidence type="ECO:0000256" key="5">
    <source>
        <dbReference type="ARBA" id="ARBA00022741"/>
    </source>
</evidence>
<keyword evidence="3 14" id="KW-0808">Transferase</keyword>
<dbReference type="Gene3D" id="1.10.510.10">
    <property type="entry name" value="Transferase(Phosphotransferase) domain 1"/>
    <property type="match status" value="1"/>
</dbReference>
<dbReference type="Gene3D" id="3.30.10.20">
    <property type="match status" value="2"/>
</dbReference>
<dbReference type="PROSITE" id="PS51178">
    <property type="entry name" value="PASTA"/>
    <property type="match status" value="2"/>
</dbReference>
<keyword evidence="6 14" id="KW-0418">Kinase</keyword>
<dbReference type="PANTHER" id="PTHR43289">
    <property type="entry name" value="MITOGEN-ACTIVATED PROTEIN KINASE KINASE KINASE 20-RELATED"/>
    <property type="match status" value="1"/>
</dbReference>
<reference evidence="14 15" key="1">
    <citation type="submission" date="2020-08" db="EMBL/GenBank/DDBJ databases">
        <title>Sequencing the genomes of 1000 actinobacteria strains.</title>
        <authorList>
            <person name="Klenk H.-P."/>
        </authorList>
    </citation>
    <scope>NUCLEOTIDE SEQUENCE [LARGE SCALE GENOMIC DNA]</scope>
    <source>
        <strain evidence="14 15">DSM 24947</strain>
    </source>
</reference>
<feature type="compositionally biased region" description="Polar residues" evidence="11">
    <location>
        <begin position="509"/>
        <end position="520"/>
    </location>
</feature>
<comment type="caution">
    <text evidence="14">The sequence shown here is derived from an EMBL/GenBank/DDBJ whole genome shotgun (WGS) entry which is preliminary data.</text>
</comment>
<evidence type="ECO:0000256" key="7">
    <source>
        <dbReference type="ARBA" id="ARBA00022840"/>
    </source>
</evidence>
<dbReference type="PROSITE" id="PS00107">
    <property type="entry name" value="PROTEIN_KINASE_ATP"/>
    <property type="match status" value="1"/>
</dbReference>
<gene>
    <name evidence="14" type="ORF">BKA24_002413</name>
</gene>
<name>A0A7W7FLS7_9MICO</name>
<evidence type="ECO:0000313" key="15">
    <source>
        <dbReference type="Proteomes" id="UP000573729"/>
    </source>
</evidence>
<keyword evidence="2" id="KW-0723">Serine/threonine-protein kinase</keyword>
<evidence type="ECO:0000259" key="12">
    <source>
        <dbReference type="PROSITE" id="PS50011"/>
    </source>
</evidence>
<evidence type="ECO:0000256" key="1">
    <source>
        <dbReference type="ARBA" id="ARBA00012513"/>
    </source>
</evidence>
<dbReference type="InterPro" id="IPR011009">
    <property type="entry name" value="Kinase-like_dom_sf"/>
</dbReference>
<dbReference type="PRINTS" id="PR01217">
    <property type="entry name" value="PRICHEXTENSN"/>
</dbReference>
<dbReference type="InterPro" id="IPR008266">
    <property type="entry name" value="Tyr_kinase_AS"/>
</dbReference>
<comment type="catalytic activity">
    <reaction evidence="9">
        <text>L-seryl-[protein] + ATP = O-phospho-L-seryl-[protein] + ADP + H(+)</text>
        <dbReference type="Rhea" id="RHEA:17989"/>
        <dbReference type="Rhea" id="RHEA-COMP:9863"/>
        <dbReference type="Rhea" id="RHEA-COMP:11604"/>
        <dbReference type="ChEBI" id="CHEBI:15378"/>
        <dbReference type="ChEBI" id="CHEBI:29999"/>
        <dbReference type="ChEBI" id="CHEBI:30616"/>
        <dbReference type="ChEBI" id="CHEBI:83421"/>
        <dbReference type="ChEBI" id="CHEBI:456216"/>
        <dbReference type="EC" id="2.7.11.1"/>
    </reaction>
</comment>
<evidence type="ECO:0000256" key="8">
    <source>
        <dbReference type="ARBA" id="ARBA00047899"/>
    </source>
</evidence>
<feature type="compositionally biased region" description="Pro residues" evidence="11">
    <location>
        <begin position="536"/>
        <end position="570"/>
    </location>
</feature>
<dbReference type="GO" id="GO:0005524">
    <property type="term" value="F:ATP binding"/>
    <property type="evidence" value="ECO:0007669"/>
    <property type="project" value="UniProtKB-UniRule"/>
</dbReference>
<organism evidence="14 15">
    <name type="scientific">Microbacterium marinum</name>
    <dbReference type="NCBI Taxonomy" id="421115"/>
    <lineage>
        <taxon>Bacteria</taxon>
        <taxon>Bacillati</taxon>
        <taxon>Actinomycetota</taxon>
        <taxon>Actinomycetes</taxon>
        <taxon>Micrococcales</taxon>
        <taxon>Microbacteriaceae</taxon>
        <taxon>Microbacterium</taxon>
    </lineage>
</organism>
<dbReference type="PROSITE" id="PS00109">
    <property type="entry name" value="PROTEIN_KINASE_TYR"/>
    <property type="match status" value="1"/>
</dbReference>
<evidence type="ECO:0000313" key="14">
    <source>
        <dbReference type="EMBL" id="MBB4667704.1"/>
    </source>
</evidence>
<keyword evidence="7 10" id="KW-0067">ATP-binding</keyword>
<dbReference type="InterPro" id="IPR005543">
    <property type="entry name" value="PASTA_dom"/>
</dbReference>
<keyword evidence="15" id="KW-1185">Reference proteome</keyword>
<dbReference type="SMART" id="SM00740">
    <property type="entry name" value="PASTA"/>
    <property type="match status" value="2"/>
</dbReference>
<dbReference type="Pfam" id="PF03793">
    <property type="entry name" value="PASTA"/>
    <property type="match status" value="2"/>
</dbReference>
<dbReference type="AlphaFoldDB" id="A0A7W7FLS7"/>
<dbReference type="Pfam" id="PF00069">
    <property type="entry name" value="Pkinase"/>
    <property type="match status" value="1"/>
</dbReference>
<sequence length="577" mass="57491">MTDGLVAGRFRITSLLGSGGTAAVFAAHDVASGLDVAVKLLHPHLAGDAAVREAFFEEVRVARAIAHPGIPAVVASGVEAGDPAVVWIAMERAAGVTLADHVAAHGARPPVEVATIGIALLDALAAAHQAGVVHRDVTPANVMISPDAVDSEALAASVRLLDFGLADIPGRSTSGSDPLLSAADPVGVVASVPYASPEHLSARPVTETSDLYQAAATLLFALTGAPPFAGDNAAVVRAHLSAPPPVPSVRRRGLPREWDRVVTTALMKDPDARYPDAASMRAALASLAAVLGPVGDAASAPASTGVTRVYRTALPSGAASVAPAAASTGATPTGEQRHGDRRWIGWTVAAAGAVAGVIVAVSLSAGAGGAPQVRPTDVVARVVTPSPTPTPSTADPTPTREVSATLPELAGLGLSDARAVLSDRGLLGGDVSRRSSTEPENTVIGSTPGAGAVVPIGSAVDLVVASGANEVPDVRGLGIDEASAAIQAAGFAVASERRGTGPAGIVTESRPSAGTENRLGTTVMLVLPRLDTASPTPTPAPSPPATPQPTPTPTPSPEPDLDPTPLPTPRPSGAVLP</sequence>
<proteinExistence type="predicted"/>
<dbReference type="SUPFAM" id="SSF56112">
    <property type="entry name" value="Protein kinase-like (PK-like)"/>
    <property type="match status" value="1"/>
</dbReference>
<dbReference type="GO" id="GO:0004674">
    <property type="term" value="F:protein serine/threonine kinase activity"/>
    <property type="evidence" value="ECO:0007669"/>
    <property type="project" value="UniProtKB-KW"/>
</dbReference>
<dbReference type="PROSITE" id="PS50011">
    <property type="entry name" value="PROTEIN_KINASE_DOM"/>
    <property type="match status" value="1"/>
</dbReference>
<dbReference type="Gene3D" id="3.30.200.20">
    <property type="entry name" value="Phosphorylase Kinase, domain 1"/>
    <property type="match status" value="1"/>
</dbReference>
<keyword evidence="4" id="KW-0677">Repeat</keyword>
<feature type="region of interest" description="Disordered" evidence="11">
    <location>
        <begin position="497"/>
        <end position="577"/>
    </location>
</feature>
<evidence type="ECO:0000256" key="3">
    <source>
        <dbReference type="ARBA" id="ARBA00022679"/>
    </source>
</evidence>
<feature type="domain" description="Protein kinase" evidence="12">
    <location>
        <begin position="10"/>
        <end position="287"/>
    </location>
</feature>
<feature type="domain" description="PASTA" evidence="13">
    <location>
        <begin position="400"/>
        <end position="466"/>
    </location>
</feature>
<feature type="domain" description="PASTA" evidence="13">
    <location>
        <begin position="467"/>
        <end position="529"/>
    </location>
</feature>
<dbReference type="EMBL" id="JACHMD010000001">
    <property type="protein sequence ID" value="MBB4667704.1"/>
    <property type="molecule type" value="Genomic_DNA"/>
</dbReference>
<protein>
    <recommendedName>
        <fullName evidence="1">non-specific serine/threonine protein kinase</fullName>
        <ecNumber evidence="1">2.7.11.1</ecNumber>
    </recommendedName>
</protein>
<dbReference type="InterPro" id="IPR000719">
    <property type="entry name" value="Prot_kinase_dom"/>
</dbReference>
<evidence type="ECO:0000256" key="2">
    <source>
        <dbReference type="ARBA" id="ARBA00022527"/>
    </source>
</evidence>
<evidence type="ECO:0000256" key="9">
    <source>
        <dbReference type="ARBA" id="ARBA00048679"/>
    </source>
</evidence>